<evidence type="ECO:0000313" key="2">
    <source>
        <dbReference type="EMBL" id="MDT8899748.1"/>
    </source>
</evidence>
<dbReference type="InterPro" id="IPR029063">
    <property type="entry name" value="SAM-dependent_MTases_sf"/>
</dbReference>
<dbReference type="Gene3D" id="3.40.50.150">
    <property type="entry name" value="Vaccinia Virus protein VP39"/>
    <property type="match status" value="1"/>
</dbReference>
<sequence length="236" mass="26787">MNDIKGHYEAHYSQGYLGKARGRHCYPVEFVVRTFLGTSYPALKLDRDYQGKRVLDLGCGDGRNIPMLWNCGLEVYGVEITATICRSVEERMKTVFGIGCEIKPGTNARIPFPDNYFDYILACHSLYYVEDNTIFADNLNEFARVAKSGGYCVVSLPDPRGTMLQGAVPCGEGHYRISSDPLSLRNGSQFRVFESTEEICRVFAPFFEDFSIGHCAEDYYGFFQSMWIVCMKRKGR</sequence>
<protein>
    <submittedName>
        <fullName evidence="2">Class I SAM-dependent methyltransferase</fullName>
    </submittedName>
</protein>
<feature type="domain" description="Methyltransferase type 11" evidence="1">
    <location>
        <begin position="55"/>
        <end position="154"/>
    </location>
</feature>
<keyword evidence="2" id="KW-0489">Methyltransferase</keyword>
<dbReference type="Pfam" id="PF08241">
    <property type="entry name" value="Methyltransf_11"/>
    <property type="match status" value="1"/>
</dbReference>
<dbReference type="PANTHER" id="PTHR43464:SF23">
    <property type="entry name" value="JUVENILE HORMONE ACID O-METHYLTRANSFERASE"/>
    <property type="match status" value="1"/>
</dbReference>
<dbReference type="EMBL" id="JAUOZS010000001">
    <property type="protein sequence ID" value="MDT8899748.1"/>
    <property type="molecule type" value="Genomic_DNA"/>
</dbReference>
<dbReference type="RefSeq" id="WP_413778316.1">
    <property type="nucleotide sequence ID" value="NZ_JAUOZS010000001.1"/>
</dbReference>
<name>A0ABU3NU64_9FIRM</name>
<comment type="caution">
    <text evidence="2">The sequence shown here is derived from an EMBL/GenBank/DDBJ whole genome shotgun (WGS) entry which is preliminary data.</text>
</comment>
<dbReference type="SUPFAM" id="SSF53335">
    <property type="entry name" value="S-adenosyl-L-methionine-dependent methyltransferases"/>
    <property type="match status" value="1"/>
</dbReference>
<evidence type="ECO:0000313" key="3">
    <source>
        <dbReference type="Proteomes" id="UP001254848"/>
    </source>
</evidence>
<dbReference type="PANTHER" id="PTHR43464">
    <property type="entry name" value="METHYLTRANSFERASE"/>
    <property type="match status" value="1"/>
</dbReference>
<accession>A0ABU3NU64</accession>
<evidence type="ECO:0000259" key="1">
    <source>
        <dbReference type="Pfam" id="PF08241"/>
    </source>
</evidence>
<dbReference type="InterPro" id="IPR013216">
    <property type="entry name" value="Methyltransf_11"/>
</dbReference>
<dbReference type="CDD" id="cd02440">
    <property type="entry name" value="AdoMet_MTases"/>
    <property type="match status" value="1"/>
</dbReference>
<dbReference type="GO" id="GO:0008168">
    <property type="term" value="F:methyltransferase activity"/>
    <property type="evidence" value="ECO:0007669"/>
    <property type="project" value="UniProtKB-KW"/>
</dbReference>
<organism evidence="2 3">
    <name type="scientific">Anaeroselena agilis</name>
    <dbReference type="NCBI Taxonomy" id="3063788"/>
    <lineage>
        <taxon>Bacteria</taxon>
        <taxon>Bacillati</taxon>
        <taxon>Bacillota</taxon>
        <taxon>Negativicutes</taxon>
        <taxon>Acetonemataceae</taxon>
        <taxon>Anaeroselena</taxon>
    </lineage>
</organism>
<keyword evidence="2" id="KW-0808">Transferase</keyword>
<keyword evidence="3" id="KW-1185">Reference proteome</keyword>
<dbReference type="GO" id="GO:0032259">
    <property type="term" value="P:methylation"/>
    <property type="evidence" value="ECO:0007669"/>
    <property type="project" value="UniProtKB-KW"/>
</dbReference>
<gene>
    <name evidence="2" type="ORF">Q4T40_00610</name>
</gene>
<dbReference type="Proteomes" id="UP001254848">
    <property type="component" value="Unassembled WGS sequence"/>
</dbReference>
<reference evidence="2 3" key="1">
    <citation type="submission" date="2023-07" db="EMBL/GenBank/DDBJ databases">
        <title>The novel representative of Negativicutes class, Anaeroselena agilis gen. nov. sp. nov.</title>
        <authorList>
            <person name="Prokofeva M.I."/>
            <person name="Elcheninov A.G."/>
            <person name="Klyukina A."/>
            <person name="Kublanov I.V."/>
            <person name="Frolov E.N."/>
            <person name="Podosokorskaya O.A."/>
        </authorList>
    </citation>
    <scope>NUCLEOTIDE SEQUENCE [LARGE SCALE GENOMIC DNA]</scope>
    <source>
        <strain evidence="2 3">4137-cl</strain>
    </source>
</reference>
<proteinExistence type="predicted"/>